<dbReference type="InterPro" id="IPR014756">
    <property type="entry name" value="Ig_E-set"/>
</dbReference>
<evidence type="ECO:0000313" key="5">
    <source>
        <dbReference type="EMBL" id="TKB03450.1"/>
    </source>
</evidence>
<dbReference type="SUPFAM" id="SSF50965">
    <property type="entry name" value="Galactose oxidase, central domain"/>
    <property type="match status" value="1"/>
</dbReference>
<reference evidence="5 6" key="1">
    <citation type="submission" date="2019-04" db="EMBL/GenBank/DDBJ databases">
        <title>Alteromonas portus sp. nov., an alginate lyase-excreting marine bacterium.</title>
        <authorList>
            <person name="Huang H."/>
            <person name="Mo K."/>
            <person name="Bao S."/>
        </authorList>
    </citation>
    <scope>NUCLEOTIDE SEQUENCE [LARGE SCALE GENOMIC DNA]</scope>
    <source>
        <strain evidence="5 6">HB161718</strain>
    </source>
</reference>
<dbReference type="Proteomes" id="UP000305471">
    <property type="component" value="Unassembled WGS sequence"/>
</dbReference>
<feature type="chain" id="PRO_5020277369" evidence="2">
    <location>
        <begin position="26"/>
        <end position="757"/>
    </location>
</feature>
<evidence type="ECO:0000256" key="1">
    <source>
        <dbReference type="ARBA" id="ARBA00022729"/>
    </source>
</evidence>
<dbReference type="PANTHER" id="PTHR32208:SF21">
    <property type="entry name" value="LOW QUALITY PROTEIN: ALDEHYDE OXIDASE GLOX-LIKE"/>
    <property type="match status" value="1"/>
</dbReference>
<feature type="domain" description="Galactose oxidase-like Early set" evidence="4">
    <location>
        <begin position="641"/>
        <end position="748"/>
    </location>
</feature>
<accession>A0A4U0ZK62</accession>
<dbReference type="EMBL" id="SWCO01000005">
    <property type="protein sequence ID" value="TKB03450.1"/>
    <property type="molecule type" value="Genomic_DNA"/>
</dbReference>
<feature type="domain" description="Glyoxal oxidase N-terminal" evidence="3">
    <location>
        <begin position="456"/>
        <end position="614"/>
    </location>
</feature>
<dbReference type="InterPro" id="IPR009880">
    <property type="entry name" value="Glyoxal_oxidase_N"/>
</dbReference>
<keyword evidence="1 2" id="KW-0732">Signal</keyword>
<organism evidence="5 6">
    <name type="scientific">Alteromonas portus</name>
    <dbReference type="NCBI Taxonomy" id="2565549"/>
    <lineage>
        <taxon>Bacteria</taxon>
        <taxon>Pseudomonadati</taxon>
        <taxon>Pseudomonadota</taxon>
        <taxon>Gammaproteobacteria</taxon>
        <taxon>Alteromonadales</taxon>
        <taxon>Alteromonadaceae</taxon>
        <taxon>Alteromonas/Salinimonas group</taxon>
        <taxon>Alteromonas</taxon>
    </lineage>
</organism>
<dbReference type="InterPro" id="IPR011043">
    <property type="entry name" value="Gal_Oxase/kelch_b-propeller"/>
</dbReference>
<dbReference type="CDD" id="cd02851">
    <property type="entry name" value="E_set_GO_C"/>
    <property type="match status" value="1"/>
</dbReference>
<comment type="caution">
    <text evidence="5">The sequence shown here is derived from an EMBL/GenBank/DDBJ whole genome shotgun (WGS) entry which is preliminary data.</text>
</comment>
<evidence type="ECO:0000259" key="4">
    <source>
        <dbReference type="Pfam" id="PF09118"/>
    </source>
</evidence>
<dbReference type="Pfam" id="PF09118">
    <property type="entry name" value="GO-like_E_set"/>
    <property type="match status" value="1"/>
</dbReference>
<evidence type="ECO:0000313" key="6">
    <source>
        <dbReference type="Proteomes" id="UP000305471"/>
    </source>
</evidence>
<dbReference type="Pfam" id="PF07250">
    <property type="entry name" value="Glyoxal_oxid_N"/>
    <property type="match status" value="1"/>
</dbReference>
<dbReference type="InterPro" id="IPR037293">
    <property type="entry name" value="Gal_Oxidase_central_sf"/>
</dbReference>
<sequence length="757" mass="81433">MHKRPLVLPTLTLLTLSITSHFALADRNKGKVPIVTPECSDIAVCKQQGIFTNPFEEPLVTGEFPDQNNTNITNPLNNYPDNGKCEENEDGVLKCKPAAGSLALLNDGRILYFNALEGTENVEYNALLEIGSAIINDQTRVLTMKNDNASWIAPSPVDAGANPDGNDSETIIGDITGFLGTSLPLDLNTDDDRTNNDGALFCADLVGLPNGELMAVGGTDYYHEPGVNTSLLGEPINFGLSELEGLKNSRIFNPEDNSWRKTGDMNFGRWYPSALSLANGNVLVASGVTKLVKPVYLTRPETSGRNVTVTETYDTSCGEWTDNGPLAERSLPLYPRLHLLPNGHVFYNGGGQAFNPFGQSYDQALWNIVAAYDPQSKTWADLGFAGLPLHLSEAGISDLASFLNVTNTQADESLSGLLTGLTEEFISNPFDALAPIIDDPYRLADVQALLGAGFRGSTFSMMLPLTPDENGTYSKAEFLTAGGVLTGVAATSPGLYLGTNLARIDSVTIEGEKMLYDSRSTGSLQQGRWYGTGVLLPTGEVLVVSGADRDEVVLPGSGKPILKAEIFNPETETFEQVAEQNRPRTYHNSAALLPDGSVLIGGHAPINTAYAYSVTLPGFSPNDGRDPSFEIYKPSYMFGDRPAIGKRNKTVAVGERFAVGLKNTDAATAAMNANIESVVLIRRTNITHLIDGDQRSVILPIVRKTDRRVVVQMPTQQAVVPPGDYMLFVNARNENGELVPSASKAITVTGELSAMCQ</sequence>
<name>A0A4U0ZK62_9ALTE</name>
<proteinExistence type="predicted"/>
<dbReference type="InterPro" id="IPR013783">
    <property type="entry name" value="Ig-like_fold"/>
</dbReference>
<gene>
    <name evidence="5" type="ORF">E5672_10445</name>
</gene>
<dbReference type="SUPFAM" id="SSF81296">
    <property type="entry name" value="E set domains"/>
    <property type="match status" value="1"/>
</dbReference>
<dbReference type="PANTHER" id="PTHR32208">
    <property type="entry name" value="SECRETED PROTEIN-RELATED"/>
    <property type="match status" value="1"/>
</dbReference>
<dbReference type="InterPro" id="IPR015202">
    <property type="entry name" value="GO-like_E_set"/>
</dbReference>
<keyword evidence="6" id="KW-1185">Reference proteome</keyword>
<dbReference type="AlphaFoldDB" id="A0A4U0ZK62"/>
<evidence type="ECO:0000256" key="2">
    <source>
        <dbReference type="SAM" id="SignalP"/>
    </source>
</evidence>
<evidence type="ECO:0000259" key="3">
    <source>
        <dbReference type="Pfam" id="PF07250"/>
    </source>
</evidence>
<protein>
    <submittedName>
        <fullName evidence="5">DUF1929 domain-containing protein</fullName>
    </submittedName>
</protein>
<feature type="signal peptide" evidence="2">
    <location>
        <begin position="1"/>
        <end position="25"/>
    </location>
</feature>
<dbReference type="OrthoDB" id="8673369at2"/>
<dbReference type="Gene3D" id="2.60.40.10">
    <property type="entry name" value="Immunoglobulins"/>
    <property type="match status" value="1"/>
</dbReference>
<dbReference type="Gene3D" id="2.130.10.80">
    <property type="entry name" value="Galactose oxidase/kelch, beta-propeller"/>
    <property type="match status" value="1"/>
</dbReference>
<dbReference type="RefSeq" id="WP_136782142.1">
    <property type="nucleotide sequence ID" value="NZ_SWCO01000005.1"/>
</dbReference>